<reference evidence="1 2" key="1">
    <citation type="submission" date="2023-03" db="EMBL/GenBank/DDBJ databases">
        <title>High-quality genome of Scylla paramamosain provides insights in environmental adaptation.</title>
        <authorList>
            <person name="Zhang L."/>
        </authorList>
    </citation>
    <scope>NUCLEOTIDE SEQUENCE [LARGE SCALE GENOMIC DNA]</scope>
    <source>
        <strain evidence="1">LZ_2023a</strain>
        <tissue evidence="1">Muscle</tissue>
    </source>
</reference>
<protein>
    <submittedName>
        <fullName evidence="1">Uncharacterized protein</fullName>
    </submittedName>
</protein>
<sequence length="164" mass="18037">MFVFDLLSSRALLNVTLTNSNNNKAWDDFYKSEKRIAIKHQTRASRTRLVVVRDAVLPVPPPRPLTRHPTKGNRSSALKGIRRLPFQAIAQTGTQYPDGTATPRVCWCPCVGLLQNLLTSAVACRRYCPGAGRGDVTTALHLRLHVAAAEPEKRLKPAGATQSL</sequence>
<gene>
    <name evidence="1" type="ORF">O3P69_013456</name>
</gene>
<accession>A0AAW0S9V2</accession>
<organism evidence="1 2">
    <name type="scientific">Scylla paramamosain</name>
    <name type="common">Mud crab</name>
    <dbReference type="NCBI Taxonomy" id="85552"/>
    <lineage>
        <taxon>Eukaryota</taxon>
        <taxon>Metazoa</taxon>
        <taxon>Ecdysozoa</taxon>
        <taxon>Arthropoda</taxon>
        <taxon>Crustacea</taxon>
        <taxon>Multicrustacea</taxon>
        <taxon>Malacostraca</taxon>
        <taxon>Eumalacostraca</taxon>
        <taxon>Eucarida</taxon>
        <taxon>Decapoda</taxon>
        <taxon>Pleocyemata</taxon>
        <taxon>Brachyura</taxon>
        <taxon>Eubrachyura</taxon>
        <taxon>Portunoidea</taxon>
        <taxon>Portunidae</taxon>
        <taxon>Portuninae</taxon>
        <taxon>Scylla</taxon>
    </lineage>
</organism>
<name>A0AAW0S9V2_SCYPA</name>
<proteinExistence type="predicted"/>
<comment type="caution">
    <text evidence="1">The sequence shown here is derived from an EMBL/GenBank/DDBJ whole genome shotgun (WGS) entry which is preliminary data.</text>
</comment>
<dbReference type="EMBL" id="JARAKH010006398">
    <property type="protein sequence ID" value="KAK8371898.1"/>
    <property type="molecule type" value="Genomic_DNA"/>
</dbReference>
<evidence type="ECO:0000313" key="2">
    <source>
        <dbReference type="Proteomes" id="UP001487740"/>
    </source>
</evidence>
<dbReference type="Proteomes" id="UP001487740">
    <property type="component" value="Unassembled WGS sequence"/>
</dbReference>
<keyword evidence="2" id="KW-1185">Reference proteome</keyword>
<evidence type="ECO:0000313" key="1">
    <source>
        <dbReference type="EMBL" id="KAK8371898.1"/>
    </source>
</evidence>
<dbReference type="AlphaFoldDB" id="A0AAW0S9V2"/>